<organism evidence="2 3">
    <name type="scientific">Candidatus Fusobacterium pullicola</name>
    <dbReference type="NCBI Taxonomy" id="2838601"/>
    <lineage>
        <taxon>Bacteria</taxon>
        <taxon>Fusobacteriati</taxon>
        <taxon>Fusobacteriota</taxon>
        <taxon>Fusobacteriia</taxon>
        <taxon>Fusobacteriales</taxon>
        <taxon>Fusobacteriaceae</taxon>
        <taxon>Fusobacterium</taxon>
    </lineage>
</organism>
<evidence type="ECO:0000256" key="1">
    <source>
        <dbReference type="SAM" id="Coils"/>
    </source>
</evidence>
<evidence type="ECO:0000313" key="2">
    <source>
        <dbReference type="EMBL" id="MBU3842955.1"/>
    </source>
</evidence>
<sequence length="113" mass="13159">MNEVQRKTKLEIKREQLLKIEEQKKQAQQEIKELEKKEERKRNNNNILAFNLAYDGEKAVLNPFLFSGLAKYIEAMSDSEIEGLIEEGKKIIKLSKSGKPILIEKEVIESEQQ</sequence>
<reference evidence="2" key="2">
    <citation type="submission" date="2021-04" db="EMBL/GenBank/DDBJ databases">
        <authorList>
            <person name="Gilroy R."/>
        </authorList>
    </citation>
    <scope>NUCLEOTIDE SEQUENCE</scope>
    <source>
        <strain evidence="2">A6-441</strain>
    </source>
</reference>
<keyword evidence="1" id="KW-0175">Coiled coil</keyword>
<dbReference type="Proteomes" id="UP000724657">
    <property type="component" value="Unassembled WGS sequence"/>
</dbReference>
<reference evidence="2" key="1">
    <citation type="journal article" date="2021" name="PeerJ">
        <title>Extensive microbial diversity within the chicken gut microbiome revealed by metagenomics and culture.</title>
        <authorList>
            <person name="Gilroy R."/>
            <person name="Ravi A."/>
            <person name="Getino M."/>
            <person name="Pursley I."/>
            <person name="Horton D.L."/>
            <person name="Alikhan N.F."/>
            <person name="Baker D."/>
            <person name="Gharbi K."/>
            <person name="Hall N."/>
            <person name="Watson M."/>
            <person name="Adriaenssens E.M."/>
            <person name="Foster-Nyarko E."/>
            <person name="Jarju S."/>
            <person name="Secka A."/>
            <person name="Antonio M."/>
            <person name="Oren A."/>
            <person name="Chaudhuri R.R."/>
            <person name="La Ragione R."/>
            <person name="Hildebrand F."/>
            <person name="Pallen M.J."/>
        </authorList>
    </citation>
    <scope>NUCLEOTIDE SEQUENCE</scope>
    <source>
        <strain evidence="2">A6-441</strain>
    </source>
</reference>
<evidence type="ECO:0000313" key="3">
    <source>
        <dbReference type="Proteomes" id="UP000724657"/>
    </source>
</evidence>
<protein>
    <submittedName>
        <fullName evidence="2">Uncharacterized protein</fullName>
    </submittedName>
</protein>
<name>A0A9E2KZI7_9FUSO</name>
<dbReference type="AlphaFoldDB" id="A0A9E2KZI7"/>
<gene>
    <name evidence="2" type="ORF">IAA47_08270</name>
</gene>
<comment type="caution">
    <text evidence="2">The sequence shown here is derived from an EMBL/GenBank/DDBJ whole genome shotgun (WGS) entry which is preliminary data.</text>
</comment>
<dbReference type="EMBL" id="JAHLFN010000073">
    <property type="protein sequence ID" value="MBU3842955.1"/>
    <property type="molecule type" value="Genomic_DNA"/>
</dbReference>
<feature type="coiled-coil region" evidence="1">
    <location>
        <begin position="10"/>
        <end position="47"/>
    </location>
</feature>
<proteinExistence type="predicted"/>
<accession>A0A9E2KZI7</accession>